<keyword evidence="2" id="KW-0812">Transmembrane</keyword>
<keyword evidence="2" id="KW-1133">Transmembrane helix</keyword>
<reference evidence="4" key="1">
    <citation type="journal article" date="2024" name="Microb. Genom.">
        <title>The hidden RNA viruses in Blattodea (cockroach and termite).</title>
        <authorList>
            <person name="Fan J."/>
            <person name="Jiang S."/>
            <person name="Li W."/>
            <person name="Li J."/>
            <person name="Pang R."/>
            <person name="Wu H."/>
        </authorList>
    </citation>
    <scope>NUCLEOTIDE SEQUENCE</scope>
    <source>
        <strain evidence="4">JP2014</strain>
    </source>
</reference>
<protein>
    <submittedName>
        <fullName evidence="4">Glycoprotein</fullName>
    </submittedName>
</protein>
<dbReference type="InterPro" id="IPR002532">
    <property type="entry name" value="Hanta_Gc_N"/>
</dbReference>
<feature type="compositionally biased region" description="Basic and acidic residues" evidence="1">
    <location>
        <begin position="200"/>
        <end position="209"/>
    </location>
</feature>
<feature type="transmembrane region" description="Helical" evidence="2">
    <location>
        <begin position="1283"/>
        <end position="1304"/>
    </location>
</feature>
<dbReference type="Pfam" id="PF01561">
    <property type="entry name" value="Hanta_Gc_N"/>
    <property type="match status" value="1"/>
</dbReference>
<dbReference type="GO" id="GO:0044423">
    <property type="term" value="C:virion component"/>
    <property type="evidence" value="ECO:0007669"/>
    <property type="project" value="InterPro"/>
</dbReference>
<organism evidence="4">
    <name type="scientific">Periplaneta americana nairovirus 3</name>
    <dbReference type="NCBI Taxonomy" id="3133472"/>
    <lineage>
        <taxon>Viruses</taxon>
        <taxon>Riboviria</taxon>
        <taxon>Orthornavirae</taxon>
        <taxon>Negarnaviricota</taxon>
        <taxon>Polyploviricotina</taxon>
        <taxon>Bunyaviricetes</taxon>
        <taxon>Hareavirales</taxon>
        <taxon>Nairoviridae</taxon>
    </lineage>
</organism>
<name>A0AAT9JAF5_9VIRU</name>
<accession>A0AAT9JAF5</accession>
<dbReference type="EMBL" id="BK067079">
    <property type="protein sequence ID" value="DBA56525.1"/>
    <property type="molecule type" value="Viral_cRNA"/>
</dbReference>
<proteinExistence type="predicted"/>
<evidence type="ECO:0000259" key="3">
    <source>
        <dbReference type="Pfam" id="PF01561"/>
    </source>
</evidence>
<evidence type="ECO:0000313" key="4">
    <source>
        <dbReference type="EMBL" id="DBA56525.1"/>
    </source>
</evidence>
<feature type="domain" description="Hantavirus glycoprotein Gc N-terminal" evidence="3">
    <location>
        <begin position="820"/>
        <end position="1026"/>
    </location>
</feature>
<evidence type="ECO:0000256" key="1">
    <source>
        <dbReference type="SAM" id="MobiDB-lite"/>
    </source>
</evidence>
<feature type="transmembrane region" description="Helical" evidence="2">
    <location>
        <begin position="548"/>
        <end position="576"/>
    </location>
</feature>
<feature type="region of interest" description="Disordered" evidence="1">
    <location>
        <begin position="185"/>
        <end position="217"/>
    </location>
</feature>
<evidence type="ECO:0000256" key="2">
    <source>
        <dbReference type="SAM" id="Phobius"/>
    </source>
</evidence>
<feature type="transmembrane region" description="Helical" evidence="2">
    <location>
        <begin position="674"/>
        <end position="693"/>
    </location>
</feature>
<sequence length="1361" mass="151854">MFGLSLILLSLLGIVNAYEYKTTFSNTDTSKCFFMFSSNVNKGSPCQDQLISIKDLRVCIAPQAGETYHVVNGVMNTKSSNCLPERISTDQKDWFIENLYDIRCGLLCDINPKDNVTISEKRVGVTEELPITATEKGLSPSSRQAVIPTTSSVKHQSVGITEQTGKVTEELIKDHGSEQVLGDIDSAPRLTTSFDPDDVSNSRDKRSTREGIGPSGVGTIGQYKSMMQNLTSIDFYANVTSSEGGVCERARLWVDRLAASSPQVAPKPNNLGIRKLFSRGRDVKDKMDIFTDYQCGIAIWGATLSGIGQPVFWALTPSIYMSTQDIRCSPASNCKRSDVLYSCQTKCECVVHTLIWGEVRTPITVNINKGNCRRQVVLTQDFADKVCPMGVTMYKSKIVYPGSYTYTPNSKLCFDGNFTTAIEDGNFSECLSLNENFNYAKCPMTPSNEKACKAELSEVNWDTVIIHITVNNKQMVSYPREGKLVSSECDKSCLIEATRELEIVVSCSNGLMSVVRAPVRIQSDCGWWISHLSTTLSEPICRMGEHRIWLLLTLIFLFFGWAASIIGLLSLSYFLGCCRVCYRNVRVNLHKDNRVCKDCGECVCFKELVANHEFCDHGLCPYCSATIGAGLKDHAKHCPSKSTVMGSIKEKVGREVNANRRGVLRLQSCLWNPWSWGLVWFASFVILLIMSAVSVSAQAQEPFYDQAHSRFTLLKQTVQGCQYSAGFKKGVCQAKDTEVMARFKRYSDPDSIKKELMESSISVLPGDLSKSIYESKRILGLSVTGRVNTQDGELLEGNVLMDFPIRPNVGSIIEIGDGSSFEKRRVTLSILETQQIYSYRFLYYTSDRQISTVDEWSCSGSCASICKCSLNGCKTLRIDDALNAGCDTVDCWKLNSGGCVCCKMYLESVASSTIWSVWETDYQNTEIIMCLGTNSELSKCFISEEGKTVTIDDFEIQLTRVYGVDRKLPGKIALVHNRKPKGNIQMTVPDHILLDPNICYESTCRHGEIGDIQYDRLGYSMNPSKYSNQGRWDISGVTVDKVCGVLWKDVSCRYNNLIGNITEQFSKVERTSKHLNDTFHIHESESTAGMANVPKLRLDVRPLQGGGIVQLKLTTSGHELRRLSEKIEMSIFEIEGCSGCIGCITAGSCAIKHALKTPERTYIHIKSCTDGFVVQADSLLSQVEVSVSNITYFTQLNFSEICLKVEETDDIRKTTKLSQWNAESKILLERGIVIEGSVKKSNSEPEEKGFWASIGSFFKSIGSVFVSWWGVVAAVFSSWKTILVIFTVIIVVLILRFFGFFTILKAIFSVCRRRTAVSFSKRKAELKKGSMVFRQMTKDNVETFKGRMMNKIHSYGEKKQT</sequence>
<keyword evidence="2" id="KW-0472">Membrane</keyword>